<feature type="region of interest" description="Disordered" evidence="1">
    <location>
        <begin position="1"/>
        <end position="144"/>
    </location>
</feature>
<evidence type="ECO:0000313" key="3">
    <source>
        <dbReference type="RefSeq" id="XP_018470872.2"/>
    </source>
</evidence>
<dbReference type="OrthoDB" id="1113237at2759"/>
<sequence>MNKGSSPKCQDKSKEMEKPKKLKEDSAKETVEHKQVPESENPKTDAKEEKESDGTSDKKDKKEKKSCCKKCKAKAKLMKQKLKEESNEEDEKQKQKTEKANEEKGSKVTSDVKAEKEKSIIAWRHKSTKKDKSHGKNSFSVNPPCQTARSMYHGGPNFSNPWNMYAPPRVMYPAFAKGPMYGQCGGGGGGPFQQPYQPMNPAAMYRGAIMSPYPPMAAAAAMYPPPYWQTRPYTDANPITRYTTYRDNYTTYRDNYSYFFI</sequence>
<dbReference type="Proteomes" id="UP000504610">
    <property type="component" value="Unplaced"/>
</dbReference>
<feature type="compositionally biased region" description="Basic and acidic residues" evidence="1">
    <location>
        <begin position="9"/>
        <end position="66"/>
    </location>
</feature>
<organism evidence="2 3">
    <name type="scientific">Raphanus sativus</name>
    <name type="common">Radish</name>
    <name type="synonym">Raphanus raphanistrum var. sativus</name>
    <dbReference type="NCBI Taxonomy" id="3726"/>
    <lineage>
        <taxon>Eukaryota</taxon>
        <taxon>Viridiplantae</taxon>
        <taxon>Streptophyta</taxon>
        <taxon>Embryophyta</taxon>
        <taxon>Tracheophyta</taxon>
        <taxon>Spermatophyta</taxon>
        <taxon>Magnoliopsida</taxon>
        <taxon>eudicotyledons</taxon>
        <taxon>Gunneridae</taxon>
        <taxon>Pentapetalae</taxon>
        <taxon>rosids</taxon>
        <taxon>malvids</taxon>
        <taxon>Brassicales</taxon>
        <taxon>Brassicaceae</taxon>
        <taxon>Brassiceae</taxon>
        <taxon>Raphanus</taxon>
    </lineage>
</organism>
<accession>A0A6J0MEK5</accession>
<dbReference type="AlphaFoldDB" id="A0A6J0MEK5"/>
<dbReference type="GeneID" id="108842449"/>
<reference evidence="3" key="1">
    <citation type="submission" date="2025-08" db="UniProtKB">
        <authorList>
            <consortium name="RefSeq"/>
        </authorList>
    </citation>
    <scope>IDENTIFICATION</scope>
    <source>
        <tissue evidence="3">Leaf</tissue>
    </source>
</reference>
<feature type="compositionally biased region" description="Basic and acidic residues" evidence="1">
    <location>
        <begin position="81"/>
        <end position="119"/>
    </location>
</feature>
<feature type="compositionally biased region" description="Basic residues" evidence="1">
    <location>
        <begin position="67"/>
        <end position="80"/>
    </location>
</feature>
<evidence type="ECO:0000256" key="1">
    <source>
        <dbReference type="SAM" id="MobiDB-lite"/>
    </source>
</evidence>
<evidence type="ECO:0000313" key="2">
    <source>
        <dbReference type="Proteomes" id="UP000504610"/>
    </source>
</evidence>
<keyword evidence="2" id="KW-1185">Reference proteome</keyword>
<feature type="compositionally biased region" description="Basic residues" evidence="1">
    <location>
        <begin position="123"/>
        <end position="135"/>
    </location>
</feature>
<gene>
    <name evidence="3" type="primary">LOC108842449</name>
</gene>
<dbReference type="KEGG" id="rsz:108842449"/>
<name>A0A6J0MEK5_RAPSA</name>
<dbReference type="RefSeq" id="XP_018470872.2">
    <property type="nucleotide sequence ID" value="XM_018615370.2"/>
</dbReference>
<proteinExistence type="predicted"/>
<protein>
    <submittedName>
        <fullName evidence="3">Uncharacterized protein LOC108842449</fullName>
    </submittedName>
</protein>